<sequence length="94" mass="10844">MANGHFTEINILRTSEWHGNRHQVKYEWTPKYALLMGHTMFLMGGGMLFQHWVEAYLKQPLNAAALCFASNKDWWKSEKIFCCVASALICHIGI</sequence>
<feature type="non-terminal residue" evidence="1">
    <location>
        <position position="94"/>
    </location>
</feature>
<name>A0ABN8I6L1_9NEOP</name>
<keyword evidence="2" id="KW-1185">Reference proteome</keyword>
<gene>
    <name evidence="1" type="ORF">IPOD504_LOCUS6600</name>
</gene>
<dbReference type="Proteomes" id="UP000837857">
    <property type="component" value="Chromosome 19"/>
</dbReference>
<protein>
    <submittedName>
        <fullName evidence="1">Uncharacterized protein</fullName>
    </submittedName>
</protein>
<evidence type="ECO:0000313" key="2">
    <source>
        <dbReference type="Proteomes" id="UP000837857"/>
    </source>
</evidence>
<dbReference type="EMBL" id="OW152831">
    <property type="protein sequence ID" value="CAH2049101.1"/>
    <property type="molecule type" value="Genomic_DNA"/>
</dbReference>
<evidence type="ECO:0000313" key="1">
    <source>
        <dbReference type="EMBL" id="CAH2049101.1"/>
    </source>
</evidence>
<reference evidence="1" key="1">
    <citation type="submission" date="2022-03" db="EMBL/GenBank/DDBJ databases">
        <authorList>
            <person name="Martin H S."/>
        </authorList>
    </citation>
    <scope>NUCLEOTIDE SEQUENCE</scope>
</reference>
<accession>A0ABN8I6L1</accession>
<organism evidence="1 2">
    <name type="scientific">Iphiclides podalirius</name>
    <name type="common">scarce swallowtail</name>
    <dbReference type="NCBI Taxonomy" id="110791"/>
    <lineage>
        <taxon>Eukaryota</taxon>
        <taxon>Metazoa</taxon>
        <taxon>Ecdysozoa</taxon>
        <taxon>Arthropoda</taxon>
        <taxon>Hexapoda</taxon>
        <taxon>Insecta</taxon>
        <taxon>Pterygota</taxon>
        <taxon>Neoptera</taxon>
        <taxon>Endopterygota</taxon>
        <taxon>Lepidoptera</taxon>
        <taxon>Glossata</taxon>
        <taxon>Ditrysia</taxon>
        <taxon>Papilionoidea</taxon>
        <taxon>Papilionidae</taxon>
        <taxon>Papilioninae</taxon>
        <taxon>Iphiclides</taxon>
    </lineage>
</organism>
<proteinExistence type="predicted"/>